<reference evidence="2" key="2">
    <citation type="submission" date="2020-01" db="EMBL/GenBank/DDBJ databases">
        <authorList>
            <person name="Hornung B."/>
        </authorList>
    </citation>
    <scope>NUCLEOTIDE SEQUENCE</scope>
    <source>
        <strain evidence="2">PacBioINE</strain>
    </source>
</reference>
<dbReference type="EMBL" id="CDGJ01000058">
    <property type="protein sequence ID" value="CEJ07536.1"/>
    <property type="molecule type" value="Genomic_DNA"/>
</dbReference>
<evidence type="ECO:0000313" key="4">
    <source>
        <dbReference type="Proteomes" id="UP001071230"/>
    </source>
</evidence>
<keyword evidence="1" id="KW-0472">Membrane</keyword>
<keyword evidence="1" id="KW-0812">Transmembrane</keyword>
<evidence type="ECO:0000256" key="1">
    <source>
        <dbReference type="SAM" id="Phobius"/>
    </source>
</evidence>
<name>A0A8S0XCA8_9FIRM</name>
<dbReference type="Proteomes" id="UP000836597">
    <property type="component" value="Chromosome"/>
</dbReference>
<gene>
    <name evidence="3" type="ORF">DEACI_2002</name>
    <name evidence="2" type="ORF">DEACI_2919</name>
</gene>
<keyword evidence="1" id="KW-1133">Transmembrane helix</keyword>
<reference evidence="3" key="1">
    <citation type="submission" date="2014-11" db="EMBL/GenBank/DDBJ databases">
        <authorList>
            <person name="Hornung B.V."/>
        </authorList>
    </citation>
    <scope>NUCLEOTIDE SEQUENCE</scope>
    <source>
        <strain evidence="3">INE</strain>
    </source>
</reference>
<evidence type="ECO:0000313" key="3">
    <source>
        <dbReference type="EMBL" id="CEJ07536.1"/>
    </source>
</evidence>
<dbReference type="KEGG" id="aacx:DEACI_2919"/>
<evidence type="ECO:0000313" key="2">
    <source>
        <dbReference type="EMBL" id="CAA7602246.1"/>
    </source>
</evidence>
<dbReference type="RefSeq" id="WP_240985647.1">
    <property type="nucleotide sequence ID" value="NZ_CDGJ01000058.1"/>
</dbReference>
<dbReference type="Proteomes" id="UP001071230">
    <property type="component" value="Unassembled WGS sequence"/>
</dbReference>
<dbReference type="EMBL" id="LR746496">
    <property type="protein sequence ID" value="CAA7602246.1"/>
    <property type="molecule type" value="Genomic_DNA"/>
</dbReference>
<sequence>MIGGLSNILAVATGLAIIMAGSLIFYIFQTKLFAKYNNRVRNAMDKARSEPPVLPGKKV</sequence>
<organism evidence="2">
    <name type="scientific">Acididesulfobacillus acetoxydans</name>
    <dbReference type="NCBI Taxonomy" id="1561005"/>
    <lineage>
        <taxon>Bacteria</taxon>
        <taxon>Bacillati</taxon>
        <taxon>Bacillota</taxon>
        <taxon>Clostridia</taxon>
        <taxon>Eubacteriales</taxon>
        <taxon>Peptococcaceae</taxon>
        <taxon>Acididesulfobacillus</taxon>
    </lineage>
</organism>
<dbReference type="AlphaFoldDB" id="A0A8S0XCA8"/>
<keyword evidence="4" id="KW-1185">Reference proteome</keyword>
<proteinExistence type="predicted"/>
<feature type="transmembrane region" description="Helical" evidence="1">
    <location>
        <begin position="6"/>
        <end position="28"/>
    </location>
</feature>
<protein>
    <submittedName>
        <fullName evidence="2">Uncharacterized protein</fullName>
    </submittedName>
</protein>
<accession>A0A8S0XCA8</accession>